<dbReference type="Proteomes" id="UP000824219">
    <property type="component" value="Linkage Group LG16"/>
</dbReference>
<gene>
    <name evidence="2" type="ORF">KOW79_014152</name>
</gene>
<reference evidence="2 3" key="1">
    <citation type="submission" date="2021-06" db="EMBL/GenBank/DDBJ databases">
        <title>Chromosome-level genome assembly of the red-tail catfish (Hemibagrus wyckioides).</title>
        <authorList>
            <person name="Shao F."/>
        </authorList>
    </citation>
    <scope>NUCLEOTIDE SEQUENCE [LARGE SCALE GENOMIC DNA]</scope>
    <source>
        <strain evidence="2">EC202008001</strain>
        <tissue evidence="2">Blood</tissue>
    </source>
</reference>
<accession>A0A9D3SFW7</accession>
<name>A0A9D3SFW7_9TELE</name>
<protein>
    <submittedName>
        <fullName evidence="2">Uncharacterized protein</fullName>
    </submittedName>
</protein>
<dbReference type="EMBL" id="JAHKSW010000016">
    <property type="protein sequence ID" value="KAG7322806.1"/>
    <property type="molecule type" value="Genomic_DNA"/>
</dbReference>
<evidence type="ECO:0000313" key="3">
    <source>
        <dbReference type="Proteomes" id="UP000824219"/>
    </source>
</evidence>
<evidence type="ECO:0000256" key="1">
    <source>
        <dbReference type="SAM" id="MobiDB-lite"/>
    </source>
</evidence>
<comment type="caution">
    <text evidence="2">The sequence shown here is derived from an EMBL/GenBank/DDBJ whole genome shotgun (WGS) entry which is preliminary data.</text>
</comment>
<feature type="region of interest" description="Disordered" evidence="1">
    <location>
        <begin position="41"/>
        <end position="61"/>
    </location>
</feature>
<organism evidence="2 3">
    <name type="scientific">Hemibagrus wyckioides</name>
    <dbReference type="NCBI Taxonomy" id="337641"/>
    <lineage>
        <taxon>Eukaryota</taxon>
        <taxon>Metazoa</taxon>
        <taxon>Chordata</taxon>
        <taxon>Craniata</taxon>
        <taxon>Vertebrata</taxon>
        <taxon>Euteleostomi</taxon>
        <taxon>Actinopterygii</taxon>
        <taxon>Neopterygii</taxon>
        <taxon>Teleostei</taxon>
        <taxon>Ostariophysi</taxon>
        <taxon>Siluriformes</taxon>
        <taxon>Bagridae</taxon>
        <taxon>Hemibagrus</taxon>
    </lineage>
</organism>
<proteinExistence type="predicted"/>
<dbReference type="AlphaFoldDB" id="A0A9D3SFW7"/>
<keyword evidence="3" id="KW-1185">Reference proteome</keyword>
<evidence type="ECO:0000313" key="2">
    <source>
        <dbReference type="EMBL" id="KAG7322806.1"/>
    </source>
</evidence>
<sequence length="100" mass="10626">MAVNGPRACPLWPLLSAGLMETLSQGPAKGLIMKQASFSSSDGWKGPGHHRGAEYNQKSSDTAENHHSLMITWLPSGDPALCLRSNSGYLDANFPSAEGD</sequence>